<dbReference type="KEGG" id="bxb:DR64_8258"/>
<feature type="domain" description="Cytochrome c" evidence="13">
    <location>
        <begin position="358"/>
        <end position="448"/>
    </location>
</feature>
<dbReference type="GO" id="GO:0016614">
    <property type="term" value="F:oxidoreductase activity, acting on CH-OH group of donors"/>
    <property type="evidence" value="ECO:0007669"/>
    <property type="project" value="InterPro"/>
</dbReference>
<dbReference type="GO" id="GO:0005506">
    <property type="term" value="F:iron ion binding"/>
    <property type="evidence" value="ECO:0007669"/>
    <property type="project" value="InterPro"/>
</dbReference>
<feature type="binding site" description="axial binding residue" evidence="10">
    <location>
        <position position="375"/>
    </location>
    <ligand>
        <name>heme c</name>
        <dbReference type="ChEBI" id="CHEBI:61717"/>
        <label>3</label>
    </ligand>
    <ligandPart>
        <name>Fe</name>
        <dbReference type="ChEBI" id="CHEBI:18248"/>
    </ligandPart>
</feature>
<evidence type="ECO:0000256" key="3">
    <source>
        <dbReference type="ARBA" id="ARBA00022617"/>
    </source>
</evidence>
<dbReference type="AlphaFoldDB" id="Q13IJ3"/>
<feature type="signal peptide" evidence="12">
    <location>
        <begin position="1"/>
        <end position="30"/>
    </location>
</feature>
<feature type="binding site" description="covalent" evidence="9">
    <location>
        <position position="374"/>
    </location>
    <ligand>
        <name>heme c</name>
        <dbReference type="ChEBI" id="CHEBI:61717"/>
        <label>3</label>
    </ligand>
</feature>
<name>Q13IJ3_PARXL</name>
<dbReference type="InterPro" id="IPR014353">
    <property type="entry name" value="Membr-bd_ADH_cyt_c"/>
</dbReference>
<feature type="domain" description="Cytochrome c" evidence="13">
    <location>
        <begin position="219"/>
        <end position="332"/>
    </location>
</feature>
<keyword evidence="6" id="KW-0677">Repeat</keyword>
<dbReference type="PANTHER" id="PTHR35008:SF8">
    <property type="entry name" value="ALCOHOL DEHYDROGENASE CYTOCHROME C SUBUNIT"/>
    <property type="match status" value="1"/>
</dbReference>
<protein>
    <submittedName>
        <fullName evidence="14">Cytochrome c, class I</fullName>
    </submittedName>
</protein>
<gene>
    <name evidence="14" type="ORF">Bxe_C0171</name>
</gene>
<evidence type="ECO:0000256" key="2">
    <source>
        <dbReference type="ARBA" id="ARBA00022475"/>
    </source>
</evidence>
<dbReference type="Proteomes" id="UP000001817">
    <property type="component" value="Chromosome 3"/>
</dbReference>
<dbReference type="GO" id="GO:0020037">
    <property type="term" value="F:heme binding"/>
    <property type="evidence" value="ECO:0007669"/>
    <property type="project" value="InterPro"/>
</dbReference>
<dbReference type="Pfam" id="PF00034">
    <property type="entry name" value="Cytochrom_C"/>
    <property type="match status" value="2"/>
</dbReference>
<evidence type="ECO:0000256" key="1">
    <source>
        <dbReference type="ARBA" id="ARBA00004236"/>
    </source>
</evidence>
<dbReference type="InterPro" id="IPR009056">
    <property type="entry name" value="Cyt_c-like_dom"/>
</dbReference>
<evidence type="ECO:0000256" key="6">
    <source>
        <dbReference type="ARBA" id="ARBA00022737"/>
    </source>
</evidence>
<evidence type="ECO:0000256" key="5">
    <source>
        <dbReference type="ARBA" id="ARBA00022729"/>
    </source>
</evidence>
<keyword evidence="8" id="KW-0472">Membrane</keyword>
<dbReference type="GO" id="GO:0005886">
    <property type="term" value="C:plasma membrane"/>
    <property type="evidence" value="ECO:0007669"/>
    <property type="project" value="UniProtKB-SubCell"/>
</dbReference>
<keyword evidence="5 12" id="KW-0732">Signal</keyword>
<keyword evidence="3 9" id="KW-0349">Heme</keyword>
<evidence type="ECO:0000256" key="12">
    <source>
        <dbReference type="SAM" id="SignalP"/>
    </source>
</evidence>
<dbReference type="InterPro" id="IPR036909">
    <property type="entry name" value="Cyt_c-like_dom_sf"/>
</dbReference>
<evidence type="ECO:0000256" key="10">
    <source>
        <dbReference type="PIRSR" id="PIRSR000018-51"/>
    </source>
</evidence>
<feature type="binding site" description="axial binding residue" evidence="10">
    <location>
        <position position="90"/>
    </location>
    <ligand>
        <name>heme c</name>
        <dbReference type="ChEBI" id="CHEBI:61717"/>
        <label>1</label>
    </ligand>
    <ligandPart>
        <name>Fe</name>
        <dbReference type="ChEBI" id="CHEBI:18248"/>
    </ligandPart>
</feature>
<evidence type="ECO:0000313" key="15">
    <source>
        <dbReference type="Proteomes" id="UP000001817"/>
    </source>
</evidence>
<dbReference type="PROSITE" id="PS51007">
    <property type="entry name" value="CYTC"/>
    <property type="match status" value="3"/>
</dbReference>
<dbReference type="STRING" id="266265.Bxe_C0171"/>
<evidence type="ECO:0000313" key="14">
    <source>
        <dbReference type="EMBL" id="ABE36096.1"/>
    </source>
</evidence>
<dbReference type="PATRIC" id="fig|266265.5.peg.7953"/>
<dbReference type="RefSeq" id="WP_011493356.1">
    <property type="nucleotide sequence ID" value="NC_007953.1"/>
</dbReference>
<feature type="chain" id="PRO_5004182222" evidence="12">
    <location>
        <begin position="31"/>
        <end position="469"/>
    </location>
</feature>
<dbReference type="InterPro" id="IPR051459">
    <property type="entry name" value="Cytochrome_c-type_DH"/>
</dbReference>
<comment type="subcellular location">
    <subcellularLocation>
        <location evidence="1">Cell membrane</location>
    </subcellularLocation>
</comment>
<keyword evidence="15" id="KW-1185">Reference proteome</keyword>
<feature type="region of interest" description="Disordered" evidence="11">
    <location>
        <begin position="39"/>
        <end position="68"/>
    </location>
</feature>
<dbReference type="PANTHER" id="PTHR35008">
    <property type="entry name" value="BLL4482 PROTEIN-RELATED"/>
    <property type="match status" value="1"/>
</dbReference>
<evidence type="ECO:0000256" key="4">
    <source>
        <dbReference type="ARBA" id="ARBA00022723"/>
    </source>
</evidence>
<comment type="cofactor">
    <cofactor evidence="9">
        <name>heme c</name>
        <dbReference type="ChEBI" id="CHEBI:61717"/>
    </cofactor>
    <text evidence="9">Binds 3 heme c groups covalently per subunit.</text>
</comment>
<keyword evidence="2" id="KW-1003">Cell membrane</keyword>
<feature type="binding site" description="covalent" evidence="9">
    <location>
        <position position="89"/>
    </location>
    <ligand>
        <name>heme c</name>
        <dbReference type="ChEBI" id="CHEBI:61717"/>
        <label>1</label>
    </ligand>
</feature>
<dbReference type="Gene3D" id="1.10.760.10">
    <property type="entry name" value="Cytochrome c-like domain"/>
    <property type="match status" value="3"/>
</dbReference>
<dbReference type="GO" id="GO:0009055">
    <property type="term" value="F:electron transfer activity"/>
    <property type="evidence" value="ECO:0007669"/>
    <property type="project" value="InterPro"/>
</dbReference>
<reference evidence="14 15" key="1">
    <citation type="journal article" date="2006" name="Proc. Natl. Acad. Sci. U.S.A.">
        <title>Burkholderia xenovorans LB400 harbors a multi-replicon, 9.73-Mbp genome shaped for versatility.</title>
        <authorList>
            <person name="Chain P.S."/>
            <person name="Denef V.J."/>
            <person name="Konstantinidis K.T."/>
            <person name="Vergez L.M."/>
            <person name="Agullo L."/>
            <person name="Reyes V.L."/>
            <person name="Hauser L."/>
            <person name="Cordova M."/>
            <person name="Gomez L."/>
            <person name="Gonzalez M."/>
            <person name="Land M."/>
            <person name="Lao V."/>
            <person name="Larimer F."/>
            <person name="LiPuma J.J."/>
            <person name="Mahenthiralingam E."/>
            <person name="Malfatti S.A."/>
            <person name="Marx C.J."/>
            <person name="Parnell J.J."/>
            <person name="Ramette A."/>
            <person name="Richardson P."/>
            <person name="Seeger M."/>
            <person name="Smith D."/>
            <person name="Spilker T."/>
            <person name="Sul W.J."/>
            <person name="Tsoi T.V."/>
            <person name="Ulrich L.E."/>
            <person name="Zhulin I.B."/>
            <person name="Tiedje J.M."/>
        </authorList>
    </citation>
    <scope>NUCLEOTIDE SEQUENCE [LARGE SCALE GENOMIC DNA]</scope>
    <source>
        <strain evidence="14 15">LB400</strain>
    </source>
</reference>
<evidence type="ECO:0000256" key="8">
    <source>
        <dbReference type="ARBA" id="ARBA00023136"/>
    </source>
</evidence>
<proteinExistence type="predicted"/>
<evidence type="ECO:0000256" key="9">
    <source>
        <dbReference type="PIRSR" id="PIRSR000018-50"/>
    </source>
</evidence>
<dbReference type="eggNOG" id="COG2010">
    <property type="taxonomic scope" value="Bacteria"/>
</dbReference>
<organism evidence="14 15">
    <name type="scientific">Paraburkholderia xenovorans (strain LB400)</name>
    <dbReference type="NCBI Taxonomy" id="266265"/>
    <lineage>
        <taxon>Bacteria</taxon>
        <taxon>Pseudomonadati</taxon>
        <taxon>Pseudomonadota</taxon>
        <taxon>Betaproteobacteria</taxon>
        <taxon>Burkholderiales</taxon>
        <taxon>Burkholderiaceae</taxon>
        <taxon>Paraburkholderia</taxon>
    </lineage>
</organism>
<accession>Q13IJ3</accession>
<evidence type="ECO:0000256" key="11">
    <source>
        <dbReference type="SAM" id="MobiDB-lite"/>
    </source>
</evidence>
<keyword evidence="7 10" id="KW-0408">Iron</keyword>
<feature type="binding site" description="axial binding residue" evidence="10">
    <location>
        <position position="238"/>
    </location>
    <ligand>
        <name>heme c</name>
        <dbReference type="ChEBI" id="CHEBI:61717"/>
        <label>2</label>
    </ligand>
    <ligandPart>
        <name>Fe</name>
        <dbReference type="ChEBI" id="CHEBI:18248"/>
    </ligandPart>
</feature>
<evidence type="ECO:0000256" key="7">
    <source>
        <dbReference type="ARBA" id="ARBA00023004"/>
    </source>
</evidence>
<feature type="domain" description="Cytochrome c" evidence="13">
    <location>
        <begin position="72"/>
        <end position="176"/>
    </location>
</feature>
<feature type="binding site" description="covalent" evidence="9">
    <location>
        <position position="371"/>
    </location>
    <ligand>
        <name>heme c</name>
        <dbReference type="ChEBI" id="CHEBI:61717"/>
        <label>3</label>
    </ligand>
</feature>
<dbReference type="KEGG" id="bxe:Bxe_C0171"/>
<feature type="binding site" description="covalent" evidence="9">
    <location>
        <position position="237"/>
    </location>
    <ligand>
        <name>heme c</name>
        <dbReference type="ChEBI" id="CHEBI:61717"/>
        <label>2</label>
    </ligand>
</feature>
<dbReference type="PIRSF" id="PIRSF000018">
    <property type="entry name" value="Mb_ADH_cyt_c"/>
    <property type="match status" value="1"/>
</dbReference>
<sequence length="469" mass="50048">MKPRPLMAGATARRHAALCACMAALAVAVAGVATREARSEEARAPAGPATVLPSASARPALPQPASPQPDAVMLARGEYIAKASDCAGCHTAPQGGAPYAGGNGLGSPFGTIMSTNITPDPHYGIGQYTYDDFARVLRKGVARGGKRLYPAMPYNAFAKIDDADLHALYAYMMHGVAPVAKPNRKSDVSFPFNQRWGLWFWQLAFVPREPYQPHADRDAQWNRGAYLVQSVGHCGSCHTPRGIAYQERGTDESSSTFLTGGVNDHWFAPDLTGDAGSGLGRWRASEIAAFLKTGHGGGNIAYGSMVEQIEDSSQYLTDDDLLAIGRYLKSLPPRNPSATYAPHDDVARKPLNGSRVPEALSVGYNVYRSFCAQCHGGDGRGVPNVFPALAGNSSVLAEDTTSLIRLLVEGGNSPSTLTGPPRQQMPRFADTLADVQIGQVLTYIRSAWGNNAQPITANDVSSLRQKLHK</sequence>
<feature type="binding site" description="covalent" evidence="9">
    <location>
        <position position="86"/>
    </location>
    <ligand>
        <name>heme c</name>
        <dbReference type="ChEBI" id="CHEBI:61717"/>
        <label>1</label>
    </ligand>
</feature>
<evidence type="ECO:0000259" key="13">
    <source>
        <dbReference type="PROSITE" id="PS51007"/>
    </source>
</evidence>
<feature type="binding site" description="covalent" evidence="9">
    <location>
        <position position="234"/>
    </location>
    <ligand>
        <name>heme c</name>
        <dbReference type="ChEBI" id="CHEBI:61717"/>
        <label>2</label>
    </ligand>
</feature>
<dbReference type="SUPFAM" id="SSF46626">
    <property type="entry name" value="Cytochrome c"/>
    <property type="match status" value="3"/>
</dbReference>
<dbReference type="EMBL" id="CP000272">
    <property type="protein sequence ID" value="ABE36096.1"/>
    <property type="molecule type" value="Genomic_DNA"/>
</dbReference>
<keyword evidence="4 10" id="KW-0479">Metal-binding</keyword>